<dbReference type="AlphaFoldDB" id="A0A0C1U1J0"/>
<reference evidence="1 2" key="1">
    <citation type="journal article" date="2015" name="Infect. Genet. Evol.">
        <title>Genomic sequences of six botulinum neurotoxin-producing strains representing three clostridial species illustrate the mobility and diversity of botulinum neurotoxin genes.</title>
        <authorList>
            <person name="Smith T.J."/>
            <person name="Hill K.K."/>
            <person name="Xie G."/>
            <person name="Foley B.T."/>
            <person name="Williamson C.H."/>
            <person name="Foster J.T."/>
            <person name="Johnson S.L."/>
            <person name="Chertkov O."/>
            <person name="Teshima H."/>
            <person name="Gibbons H.S."/>
            <person name="Johnsky L.A."/>
            <person name="Karavis M.A."/>
            <person name="Smith L.A."/>
        </authorList>
    </citation>
    <scope>NUCLEOTIDE SEQUENCE [LARGE SCALE GENOMIC DNA]</scope>
    <source>
        <strain evidence="1 2">CDC 2741</strain>
    </source>
</reference>
<organism evidence="1 2">
    <name type="scientific">Clostridium argentinense CDC 2741</name>
    <dbReference type="NCBI Taxonomy" id="1418104"/>
    <lineage>
        <taxon>Bacteria</taxon>
        <taxon>Bacillati</taxon>
        <taxon>Bacillota</taxon>
        <taxon>Clostridia</taxon>
        <taxon>Eubacteriales</taxon>
        <taxon>Clostridiaceae</taxon>
        <taxon>Clostridium</taxon>
    </lineage>
</organism>
<evidence type="ECO:0000313" key="2">
    <source>
        <dbReference type="Proteomes" id="UP000031366"/>
    </source>
</evidence>
<evidence type="ECO:0000313" key="1">
    <source>
        <dbReference type="EMBL" id="KIE45363.1"/>
    </source>
</evidence>
<dbReference type="EMBL" id="AYSO01000019">
    <property type="protein sequence ID" value="KIE45363.1"/>
    <property type="molecule type" value="Genomic_DNA"/>
</dbReference>
<gene>
    <name evidence="1" type="ORF">U732_2584</name>
</gene>
<dbReference type="Proteomes" id="UP000031366">
    <property type="component" value="Unassembled WGS sequence"/>
</dbReference>
<proteinExistence type="predicted"/>
<accession>A0A0C1U1J0</accession>
<comment type="caution">
    <text evidence="1">The sequence shown here is derived from an EMBL/GenBank/DDBJ whole genome shotgun (WGS) entry which is preliminary data.</text>
</comment>
<keyword evidence="2" id="KW-1185">Reference proteome</keyword>
<protein>
    <submittedName>
        <fullName evidence="1">Uncharacterized protein</fullName>
    </submittedName>
</protein>
<sequence>MKKRIVSIICLLCVLVGAFVFYNHPMNNINYIKKNSRDLKLNDIDDNSDLDLIWKNINDKSIIFTNKSMQLKRTHIFNINL</sequence>
<name>A0A0C1U1J0_9CLOT</name>